<organism evidence="1 2">
    <name type="scientific">Enterococcus ureilyticus</name>
    <dbReference type="NCBI Taxonomy" id="1131292"/>
    <lineage>
        <taxon>Bacteria</taxon>
        <taxon>Bacillati</taxon>
        <taxon>Bacillota</taxon>
        <taxon>Bacilli</taxon>
        <taxon>Lactobacillales</taxon>
        <taxon>Enterococcaceae</taxon>
        <taxon>Enterococcus</taxon>
    </lineage>
</organism>
<dbReference type="InterPro" id="IPR027417">
    <property type="entry name" value="P-loop_NTPase"/>
</dbReference>
<proteinExistence type="predicted"/>
<dbReference type="SUPFAM" id="SSF52540">
    <property type="entry name" value="P-loop containing nucleoside triphosphate hydrolases"/>
    <property type="match status" value="1"/>
</dbReference>
<dbReference type="Proteomes" id="UP000094469">
    <property type="component" value="Unassembled WGS sequence"/>
</dbReference>
<sequence>MKKYLILLAGSPATGKSYLIQKIREQIPDLFLITPDEGKELFADSIGFDTLAEKAQLEKKVWHFYYVVLALYMEAGKQVIVSEYPFSDKQKETLANLADTYAYEVITIRLVADFEVLWQRRARRDLEPDRHLSHLMSHYHFSDRLEDRSQADNLITKENFKQITQTRKYDQFQLGELHEVDVTDYEKVDYTSLIDYLKKKVQSKKNK</sequence>
<protein>
    <submittedName>
        <fullName evidence="1">Kinase</fullName>
    </submittedName>
</protein>
<dbReference type="Pfam" id="PF13671">
    <property type="entry name" value="AAA_33"/>
    <property type="match status" value="1"/>
</dbReference>
<keyword evidence="1" id="KW-0418">Kinase</keyword>
<evidence type="ECO:0000313" key="2">
    <source>
        <dbReference type="Proteomes" id="UP000094469"/>
    </source>
</evidence>
<name>A0A1E5HFG6_9ENTE</name>
<dbReference type="STRING" id="1131292.BCR24_10940"/>
<dbReference type="GO" id="GO:0016301">
    <property type="term" value="F:kinase activity"/>
    <property type="evidence" value="ECO:0007669"/>
    <property type="project" value="UniProtKB-KW"/>
</dbReference>
<keyword evidence="2" id="KW-1185">Reference proteome</keyword>
<keyword evidence="1" id="KW-0808">Transferase</keyword>
<accession>A0A1E5HFG6</accession>
<dbReference type="EMBL" id="MIKC01000003">
    <property type="protein sequence ID" value="OEG23545.1"/>
    <property type="molecule type" value="Genomic_DNA"/>
</dbReference>
<evidence type="ECO:0000313" key="1">
    <source>
        <dbReference type="EMBL" id="OEG23545.1"/>
    </source>
</evidence>
<comment type="caution">
    <text evidence="1">The sequence shown here is derived from an EMBL/GenBank/DDBJ whole genome shotgun (WGS) entry which is preliminary data.</text>
</comment>
<reference evidence="2" key="1">
    <citation type="submission" date="2016-09" db="EMBL/GenBank/DDBJ databases">
        <authorList>
            <person name="Gulvik C.A."/>
        </authorList>
    </citation>
    <scope>NUCLEOTIDE SEQUENCE [LARGE SCALE GENOMIC DNA]</scope>
    <source>
        <strain evidence="2">LMG 26676</strain>
    </source>
</reference>
<dbReference type="AlphaFoldDB" id="A0A1E5HFG6"/>
<dbReference type="Gene3D" id="3.40.50.300">
    <property type="entry name" value="P-loop containing nucleotide triphosphate hydrolases"/>
    <property type="match status" value="1"/>
</dbReference>
<dbReference type="RefSeq" id="WP_069639020.1">
    <property type="nucleotide sequence ID" value="NZ_JAFBEZ010000010.1"/>
</dbReference>
<dbReference type="OrthoDB" id="1648091at2"/>
<gene>
    <name evidence="1" type="ORF">BCR24_10940</name>
</gene>